<proteinExistence type="predicted"/>
<keyword evidence="1" id="KW-0812">Transmembrane</keyword>
<feature type="transmembrane region" description="Helical" evidence="1">
    <location>
        <begin position="12"/>
        <end position="33"/>
    </location>
</feature>
<accession>A0AAD6YA16</accession>
<dbReference type="Proteomes" id="UP001219525">
    <property type="component" value="Unassembled WGS sequence"/>
</dbReference>
<feature type="transmembrane region" description="Helical" evidence="1">
    <location>
        <begin position="68"/>
        <end position="91"/>
    </location>
</feature>
<keyword evidence="1" id="KW-1133">Transmembrane helix</keyword>
<comment type="caution">
    <text evidence="2">The sequence shown here is derived from an EMBL/GenBank/DDBJ whole genome shotgun (WGS) entry which is preliminary data.</text>
</comment>
<evidence type="ECO:0000256" key="1">
    <source>
        <dbReference type="SAM" id="Phobius"/>
    </source>
</evidence>
<reference evidence="2" key="1">
    <citation type="submission" date="2023-03" db="EMBL/GenBank/DDBJ databases">
        <title>Massive genome expansion in bonnet fungi (Mycena s.s.) driven by repeated elements and novel gene families across ecological guilds.</title>
        <authorList>
            <consortium name="Lawrence Berkeley National Laboratory"/>
            <person name="Harder C.B."/>
            <person name="Miyauchi S."/>
            <person name="Viragh M."/>
            <person name="Kuo A."/>
            <person name="Thoen E."/>
            <person name="Andreopoulos B."/>
            <person name="Lu D."/>
            <person name="Skrede I."/>
            <person name="Drula E."/>
            <person name="Henrissat B."/>
            <person name="Morin E."/>
            <person name="Kohler A."/>
            <person name="Barry K."/>
            <person name="LaButti K."/>
            <person name="Morin E."/>
            <person name="Salamov A."/>
            <person name="Lipzen A."/>
            <person name="Mereny Z."/>
            <person name="Hegedus B."/>
            <person name="Baldrian P."/>
            <person name="Stursova M."/>
            <person name="Weitz H."/>
            <person name="Taylor A."/>
            <person name="Grigoriev I.V."/>
            <person name="Nagy L.G."/>
            <person name="Martin F."/>
            <person name="Kauserud H."/>
        </authorList>
    </citation>
    <scope>NUCLEOTIDE SEQUENCE</scope>
    <source>
        <strain evidence="2">9144</strain>
    </source>
</reference>
<feature type="transmembrane region" description="Helical" evidence="1">
    <location>
        <begin position="98"/>
        <end position="125"/>
    </location>
</feature>
<feature type="transmembrane region" description="Helical" evidence="1">
    <location>
        <begin position="163"/>
        <end position="185"/>
    </location>
</feature>
<feature type="transmembrane region" description="Helical" evidence="1">
    <location>
        <begin position="131"/>
        <end position="151"/>
    </location>
</feature>
<keyword evidence="3" id="KW-1185">Reference proteome</keyword>
<evidence type="ECO:0000313" key="3">
    <source>
        <dbReference type="Proteomes" id="UP001219525"/>
    </source>
</evidence>
<evidence type="ECO:0000313" key="2">
    <source>
        <dbReference type="EMBL" id="KAJ7207849.1"/>
    </source>
</evidence>
<dbReference type="EMBL" id="JARJCW010000035">
    <property type="protein sequence ID" value="KAJ7207849.1"/>
    <property type="molecule type" value="Genomic_DNA"/>
</dbReference>
<protein>
    <submittedName>
        <fullName evidence="2">Uncharacterized protein</fullName>
    </submittedName>
</protein>
<name>A0AAD6YA16_9AGAR</name>
<dbReference type="AlphaFoldDB" id="A0AAD6YA16"/>
<sequence>MAVLVTANLVEALVEAVLYGVYGVLFITVLYLFRSRVRRPAVWVSLGLVVQFLAITGCAALTNIQHWIVMLYTTVFAFVHLGGGAAAAAFYNDISSPSFVAGIGFCGASSLVTNFLVIHRVYVIFSNSRSVTFLPFVFLMIQVVASVGLFCQYLKSDPGGQYTVIYGLSNPWVTVGLVASIVLVFCPVVGVYVAQIMFFRINVYSTAMISWRIRRVTQALRSLTDESARSDGGMPLMSILAIIAESAALQTYLHFAAQLRFYDSLNLRRTVTVGALVTYHIGFVEQVGFSGISPVIFGISTVLIHARIGLGWAYGSDADGSISNPTWASFATPTDGALELEEQRRK</sequence>
<keyword evidence="1" id="KW-0472">Membrane</keyword>
<feature type="transmembrane region" description="Helical" evidence="1">
    <location>
        <begin position="277"/>
        <end position="304"/>
    </location>
</feature>
<feature type="transmembrane region" description="Helical" evidence="1">
    <location>
        <begin position="40"/>
        <end position="62"/>
    </location>
</feature>
<organism evidence="2 3">
    <name type="scientific">Mycena pura</name>
    <dbReference type="NCBI Taxonomy" id="153505"/>
    <lineage>
        <taxon>Eukaryota</taxon>
        <taxon>Fungi</taxon>
        <taxon>Dikarya</taxon>
        <taxon>Basidiomycota</taxon>
        <taxon>Agaricomycotina</taxon>
        <taxon>Agaricomycetes</taxon>
        <taxon>Agaricomycetidae</taxon>
        <taxon>Agaricales</taxon>
        <taxon>Marasmiineae</taxon>
        <taxon>Mycenaceae</taxon>
        <taxon>Mycena</taxon>
    </lineage>
</organism>
<gene>
    <name evidence="2" type="ORF">GGX14DRAFT_634189</name>
</gene>